<protein>
    <submittedName>
        <fullName evidence="1">Uncharacterized protein</fullName>
    </submittedName>
</protein>
<keyword evidence="2" id="KW-1185">Reference proteome</keyword>
<name>A0AA35PQG1_9SAUR</name>
<dbReference type="EMBL" id="OX395139">
    <property type="protein sequence ID" value="CAI5793207.1"/>
    <property type="molecule type" value="Genomic_DNA"/>
</dbReference>
<dbReference type="AlphaFoldDB" id="A0AA35PQG1"/>
<evidence type="ECO:0000313" key="1">
    <source>
        <dbReference type="EMBL" id="CAI5793207.1"/>
    </source>
</evidence>
<organism evidence="1 2">
    <name type="scientific">Podarcis lilfordi</name>
    <name type="common">Lilford's wall lizard</name>
    <dbReference type="NCBI Taxonomy" id="74358"/>
    <lineage>
        <taxon>Eukaryota</taxon>
        <taxon>Metazoa</taxon>
        <taxon>Chordata</taxon>
        <taxon>Craniata</taxon>
        <taxon>Vertebrata</taxon>
        <taxon>Euteleostomi</taxon>
        <taxon>Lepidosauria</taxon>
        <taxon>Squamata</taxon>
        <taxon>Bifurcata</taxon>
        <taxon>Unidentata</taxon>
        <taxon>Episquamata</taxon>
        <taxon>Laterata</taxon>
        <taxon>Lacertibaenia</taxon>
        <taxon>Lacertidae</taxon>
        <taxon>Podarcis</taxon>
    </lineage>
</organism>
<reference evidence="1" key="1">
    <citation type="submission" date="2022-12" db="EMBL/GenBank/DDBJ databases">
        <authorList>
            <person name="Alioto T."/>
            <person name="Alioto T."/>
            <person name="Gomez Garrido J."/>
        </authorList>
    </citation>
    <scope>NUCLEOTIDE SEQUENCE</scope>
</reference>
<gene>
    <name evidence="1" type="ORF">PODLI_1B020904</name>
</gene>
<sequence length="92" mass="9159">MDCICLAVVGGASAASPPPPPAAAAAASGRAGSAWEAPCLGLPRILPRSRSGLGSSHFSLPGVGKGGPEPFLCLIGAVFRPRLARSKDKARP</sequence>
<proteinExistence type="predicted"/>
<dbReference type="Proteomes" id="UP001178461">
    <property type="component" value="Chromosome 14"/>
</dbReference>
<accession>A0AA35PQG1</accession>
<evidence type="ECO:0000313" key="2">
    <source>
        <dbReference type="Proteomes" id="UP001178461"/>
    </source>
</evidence>